<keyword evidence="2" id="KW-1185">Reference proteome</keyword>
<dbReference type="Proteomes" id="UP000288716">
    <property type="component" value="Unassembled WGS sequence"/>
</dbReference>
<name>A0A443RXZ8_9ACAR</name>
<dbReference type="VEuPathDB" id="VectorBase:LDEU011985"/>
<organism evidence="1 2">
    <name type="scientific">Leptotrombidium deliense</name>
    <dbReference type="NCBI Taxonomy" id="299467"/>
    <lineage>
        <taxon>Eukaryota</taxon>
        <taxon>Metazoa</taxon>
        <taxon>Ecdysozoa</taxon>
        <taxon>Arthropoda</taxon>
        <taxon>Chelicerata</taxon>
        <taxon>Arachnida</taxon>
        <taxon>Acari</taxon>
        <taxon>Acariformes</taxon>
        <taxon>Trombidiformes</taxon>
        <taxon>Prostigmata</taxon>
        <taxon>Anystina</taxon>
        <taxon>Parasitengona</taxon>
        <taxon>Trombiculoidea</taxon>
        <taxon>Trombiculidae</taxon>
        <taxon>Leptotrombidium</taxon>
    </lineage>
</organism>
<dbReference type="PANTHER" id="PTHR46830:SF1">
    <property type="entry name" value="ALPHA-1,4-N-ACETYLGLUCOSAMINYLTRANSFERASE"/>
    <property type="match status" value="1"/>
</dbReference>
<dbReference type="AlphaFoldDB" id="A0A443RXZ8"/>
<evidence type="ECO:0000313" key="1">
    <source>
        <dbReference type="EMBL" id="RWS20055.1"/>
    </source>
</evidence>
<dbReference type="PANTHER" id="PTHR46830">
    <property type="entry name" value="TRANSFERASE, PUTATIVE-RELATED"/>
    <property type="match status" value="1"/>
</dbReference>
<dbReference type="InterPro" id="IPR007577">
    <property type="entry name" value="GlycoTrfase_DXD_sugar-bd_CS"/>
</dbReference>
<dbReference type="InterPro" id="IPR029044">
    <property type="entry name" value="Nucleotide-diphossugar_trans"/>
</dbReference>
<gene>
    <name evidence="1" type="ORF">B4U80_06439</name>
</gene>
<evidence type="ECO:0008006" key="3">
    <source>
        <dbReference type="Google" id="ProtNLM"/>
    </source>
</evidence>
<proteinExistence type="predicted"/>
<comment type="caution">
    <text evidence="1">The sequence shown here is derived from an EMBL/GenBank/DDBJ whole genome shotgun (WGS) entry which is preliminary data.</text>
</comment>
<dbReference type="EMBL" id="NCKV01020412">
    <property type="protein sequence ID" value="RWS20055.1"/>
    <property type="molecule type" value="Genomic_DNA"/>
</dbReference>
<dbReference type="OrthoDB" id="6508404at2759"/>
<dbReference type="Pfam" id="PF04488">
    <property type="entry name" value="Gly_transf_sug"/>
    <property type="match status" value="1"/>
</dbReference>
<protein>
    <recommendedName>
        <fullName evidence="3">Lactosylceramide 4-alpha-galactosyltransferase-like protein</fullName>
    </recommendedName>
</protein>
<reference evidence="1 2" key="1">
    <citation type="journal article" date="2018" name="Gigascience">
        <title>Genomes of trombidid mites reveal novel predicted allergens and laterally-transferred genes associated with secondary metabolism.</title>
        <authorList>
            <person name="Dong X."/>
            <person name="Chaisiri K."/>
            <person name="Xia D."/>
            <person name="Armstrong S.D."/>
            <person name="Fang Y."/>
            <person name="Donnelly M.J."/>
            <person name="Kadowaki T."/>
            <person name="McGarry J.W."/>
            <person name="Darby A.C."/>
            <person name="Makepeace B.L."/>
        </authorList>
    </citation>
    <scope>NUCLEOTIDE SEQUENCE [LARGE SCALE GENOMIC DNA]</scope>
    <source>
        <strain evidence="1">UoL-UT</strain>
    </source>
</reference>
<dbReference type="Gene3D" id="3.90.550.20">
    <property type="match status" value="1"/>
</dbReference>
<accession>A0A443RXZ8</accession>
<evidence type="ECO:0000313" key="2">
    <source>
        <dbReference type="Proteomes" id="UP000288716"/>
    </source>
</evidence>
<feature type="non-terminal residue" evidence="1">
    <location>
        <position position="106"/>
    </location>
</feature>
<sequence length="106" mass="12248">MGGEYWNRLDKSKISVIKTSEPKVIFGNPIGNIFHASDIGRMRILMKYGGIYLDADVFVVNPLNEFLKYEMSIGWPEGEYIGTQVIVANKNARFLKLWIESYKHYI</sequence>
<dbReference type="SUPFAM" id="SSF53448">
    <property type="entry name" value="Nucleotide-diphospho-sugar transferases"/>
    <property type="match status" value="1"/>
</dbReference>